<gene>
    <name evidence="2" type="ORF">CXG81DRAFT_20867</name>
</gene>
<dbReference type="EMBL" id="ML014334">
    <property type="protein sequence ID" value="RKO98982.1"/>
    <property type="molecule type" value="Genomic_DNA"/>
</dbReference>
<protein>
    <submittedName>
        <fullName evidence="2">Uncharacterized protein</fullName>
    </submittedName>
</protein>
<proteinExistence type="predicted"/>
<sequence>MASTKLLPRARGGGAAGRPSPGAAVQSEMERLAAENERAAARLQVLRETFNRSTHLATMRAKSGSASGSQDRLAAGTARWANASPAKASADALLSPPSKIAAPKSTAAAKARHQFQKYRHIQVELNEELAQQAQRERERPFDYEEAREMARLGGVTAWRPSDAVVPSYEDDDDLRDEHPKIAAVRYNSVPPPGGPPSSGGSAARRVPAPPATAPSATGRSPRPPPTRGAASSSVRGTATAPSPPPSLSLSTSGSSAELAAELAAGRRSAAGRRPIAPAADGRLRSGASSVSGSSALSTGSDESPPGFPSMPPPGTTLRLLTTTRYDDGETDGTARTGVIPTAASATVSGMSTSPPPAAASHGAWTGTVDEAANRDDFLRALYAWRGQPVPAATSASASAPAPSQPRPASRAGGPAETMSTAIGPSEDRHAAVRREAEAFVTAALAKSTTSLSAADRELLQTLRAAHRERAASAAPPRA</sequence>
<feature type="region of interest" description="Disordered" evidence="1">
    <location>
        <begin position="157"/>
        <end position="338"/>
    </location>
</feature>
<name>A0A4P9X1F8_9FUNG</name>
<feature type="compositionally biased region" description="Pro residues" evidence="1">
    <location>
        <begin position="305"/>
        <end position="314"/>
    </location>
</feature>
<feature type="compositionally biased region" description="Low complexity" evidence="1">
    <location>
        <begin position="227"/>
        <end position="240"/>
    </location>
</feature>
<feature type="compositionally biased region" description="Low complexity" evidence="1">
    <location>
        <begin position="392"/>
        <end position="411"/>
    </location>
</feature>
<feature type="region of interest" description="Disordered" evidence="1">
    <location>
        <begin position="1"/>
        <end position="35"/>
    </location>
</feature>
<evidence type="ECO:0000256" key="1">
    <source>
        <dbReference type="SAM" id="MobiDB-lite"/>
    </source>
</evidence>
<evidence type="ECO:0000313" key="2">
    <source>
        <dbReference type="EMBL" id="RKO98982.1"/>
    </source>
</evidence>
<dbReference type="Proteomes" id="UP000274922">
    <property type="component" value="Unassembled WGS sequence"/>
</dbReference>
<keyword evidence="3" id="KW-1185">Reference proteome</keyword>
<reference evidence="3" key="1">
    <citation type="journal article" date="2018" name="Nat. Microbiol.">
        <title>Leveraging single-cell genomics to expand the fungal tree of life.</title>
        <authorList>
            <person name="Ahrendt S.R."/>
            <person name="Quandt C.A."/>
            <person name="Ciobanu D."/>
            <person name="Clum A."/>
            <person name="Salamov A."/>
            <person name="Andreopoulos B."/>
            <person name="Cheng J.F."/>
            <person name="Woyke T."/>
            <person name="Pelin A."/>
            <person name="Henrissat B."/>
            <person name="Reynolds N.K."/>
            <person name="Benny G.L."/>
            <person name="Smith M.E."/>
            <person name="James T.Y."/>
            <person name="Grigoriev I.V."/>
        </authorList>
    </citation>
    <scope>NUCLEOTIDE SEQUENCE [LARGE SCALE GENOMIC DNA]</scope>
    <source>
        <strain evidence="3">ATCC 52028</strain>
    </source>
</reference>
<dbReference type="AlphaFoldDB" id="A0A4P9X1F8"/>
<accession>A0A4P9X1F8</accession>
<feature type="region of interest" description="Disordered" evidence="1">
    <location>
        <begin position="392"/>
        <end position="430"/>
    </location>
</feature>
<organism evidence="2 3">
    <name type="scientific">Caulochytrium protostelioides</name>
    <dbReference type="NCBI Taxonomy" id="1555241"/>
    <lineage>
        <taxon>Eukaryota</taxon>
        <taxon>Fungi</taxon>
        <taxon>Fungi incertae sedis</taxon>
        <taxon>Chytridiomycota</taxon>
        <taxon>Chytridiomycota incertae sedis</taxon>
        <taxon>Chytridiomycetes</taxon>
        <taxon>Caulochytriales</taxon>
        <taxon>Caulochytriaceae</taxon>
        <taxon>Caulochytrium</taxon>
    </lineage>
</organism>
<feature type="compositionally biased region" description="Low complexity" evidence="1">
    <location>
        <begin position="247"/>
        <end position="304"/>
    </location>
</feature>
<evidence type="ECO:0000313" key="3">
    <source>
        <dbReference type="Proteomes" id="UP000274922"/>
    </source>
</evidence>